<organism evidence="2 3">
    <name type="scientific">Heracleum sosnowskyi</name>
    <dbReference type="NCBI Taxonomy" id="360622"/>
    <lineage>
        <taxon>Eukaryota</taxon>
        <taxon>Viridiplantae</taxon>
        <taxon>Streptophyta</taxon>
        <taxon>Embryophyta</taxon>
        <taxon>Tracheophyta</taxon>
        <taxon>Spermatophyta</taxon>
        <taxon>Magnoliopsida</taxon>
        <taxon>eudicotyledons</taxon>
        <taxon>Gunneridae</taxon>
        <taxon>Pentapetalae</taxon>
        <taxon>asterids</taxon>
        <taxon>campanulids</taxon>
        <taxon>Apiales</taxon>
        <taxon>Apiaceae</taxon>
        <taxon>Apioideae</taxon>
        <taxon>apioid superclade</taxon>
        <taxon>Tordylieae</taxon>
        <taxon>Tordyliinae</taxon>
        <taxon>Heracleum</taxon>
    </lineage>
</organism>
<dbReference type="PANTHER" id="PTHR45629">
    <property type="entry name" value="SNF2/RAD54 FAMILY MEMBER"/>
    <property type="match status" value="1"/>
</dbReference>
<feature type="domain" description="SNF2 N-terminal" evidence="1">
    <location>
        <begin position="4"/>
        <end position="110"/>
    </location>
</feature>
<evidence type="ECO:0000313" key="2">
    <source>
        <dbReference type="EMBL" id="KAK1368729.1"/>
    </source>
</evidence>
<dbReference type="Proteomes" id="UP001237642">
    <property type="component" value="Unassembled WGS sequence"/>
</dbReference>
<keyword evidence="3" id="KW-1185">Reference proteome</keyword>
<name>A0AAD8HLW1_9APIA</name>
<dbReference type="InterPro" id="IPR050496">
    <property type="entry name" value="SNF2_RAD54_helicase_repair"/>
</dbReference>
<dbReference type="GO" id="GO:0005524">
    <property type="term" value="F:ATP binding"/>
    <property type="evidence" value="ECO:0007669"/>
    <property type="project" value="InterPro"/>
</dbReference>
<evidence type="ECO:0000313" key="3">
    <source>
        <dbReference type="Proteomes" id="UP001237642"/>
    </source>
</evidence>
<dbReference type="Gene3D" id="3.40.50.10810">
    <property type="entry name" value="Tandem AAA-ATPase domain"/>
    <property type="match status" value="1"/>
</dbReference>
<dbReference type="Pfam" id="PF00176">
    <property type="entry name" value="SNF2-rel_dom"/>
    <property type="match status" value="1"/>
</dbReference>
<dbReference type="InterPro" id="IPR000330">
    <property type="entry name" value="SNF2_N"/>
</dbReference>
<gene>
    <name evidence="2" type="ORF">POM88_034821</name>
</gene>
<dbReference type="AlphaFoldDB" id="A0AAD8HLW1"/>
<evidence type="ECO:0000259" key="1">
    <source>
        <dbReference type="Pfam" id="PF00176"/>
    </source>
</evidence>
<dbReference type="InterPro" id="IPR027417">
    <property type="entry name" value="P-loop_NTPase"/>
</dbReference>
<dbReference type="SUPFAM" id="SSF52540">
    <property type="entry name" value="P-loop containing nucleoside triphosphate hydrolases"/>
    <property type="match status" value="1"/>
</dbReference>
<sequence>MIEGTQILLASYYHLNDDELYTGLFDGIRWDHVVLDEGHGLKNPRAKRSQNVRKLHVKADAFIIASGTVELWALMDICNKNLLGKSKSFRHNFDVTIKLGNQRTRKEIADCYAKEVVKVKR</sequence>
<proteinExistence type="predicted"/>
<accession>A0AAD8HLW1</accession>
<protein>
    <recommendedName>
        <fullName evidence="1">SNF2 N-terminal domain-containing protein</fullName>
    </recommendedName>
</protein>
<dbReference type="InterPro" id="IPR038718">
    <property type="entry name" value="SNF2-like_sf"/>
</dbReference>
<comment type="caution">
    <text evidence="2">The sequence shown here is derived from an EMBL/GenBank/DDBJ whole genome shotgun (WGS) entry which is preliminary data.</text>
</comment>
<dbReference type="PANTHER" id="PTHR45629:SF7">
    <property type="entry name" value="DNA EXCISION REPAIR PROTEIN ERCC-6-RELATED"/>
    <property type="match status" value="1"/>
</dbReference>
<dbReference type="EMBL" id="JAUIZM010000008">
    <property type="protein sequence ID" value="KAK1368729.1"/>
    <property type="molecule type" value="Genomic_DNA"/>
</dbReference>
<reference evidence="2" key="2">
    <citation type="submission" date="2023-05" db="EMBL/GenBank/DDBJ databases">
        <authorList>
            <person name="Schelkunov M.I."/>
        </authorList>
    </citation>
    <scope>NUCLEOTIDE SEQUENCE</scope>
    <source>
        <strain evidence="2">Hsosn_3</strain>
        <tissue evidence="2">Leaf</tissue>
    </source>
</reference>
<reference evidence="2" key="1">
    <citation type="submission" date="2023-02" db="EMBL/GenBank/DDBJ databases">
        <title>Genome of toxic invasive species Heracleum sosnowskyi carries increased number of genes despite the absence of recent whole-genome duplications.</title>
        <authorList>
            <person name="Schelkunov M."/>
            <person name="Shtratnikova V."/>
            <person name="Makarenko M."/>
            <person name="Klepikova A."/>
            <person name="Omelchenko D."/>
            <person name="Novikova G."/>
            <person name="Obukhova E."/>
            <person name="Bogdanov V."/>
            <person name="Penin A."/>
            <person name="Logacheva M."/>
        </authorList>
    </citation>
    <scope>NUCLEOTIDE SEQUENCE</scope>
    <source>
        <strain evidence="2">Hsosn_3</strain>
        <tissue evidence="2">Leaf</tissue>
    </source>
</reference>